<evidence type="ECO:0000256" key="2">
    <source>
        <dbReference type="ARBA" id="ARBA00007719"/>
    </source>
</evidence>
<evidence type="ECO:0000256" key="3">
    <source>
        <dbReference type="ARBA" id="ARBA00016573"/>
    </source>
</evidence>
<dbReference type="RefSeq" id="XP_013771969.2">
    <property type="nucleotide sequence ID" value="XM_013916515.2"/>
</dbReference>
<organism evidence="7 8">
    <name type="scientific">Limulus polyphemus</name>
    <name type="common">Atlantic horseshoe crab</name>
    <dbReference type="NCBI Taxonomy" id="6850"/>
    <lineage>
        <taxon>Eukaryota</taxon>
        <taxon>Metazoa</taxon>
        <taxon>Ecdysozoa</taxon>
        <taxon>Arthropoda</taxon>
        <taxon>Chelicerata</taxon>
        <taxon>Merostomata</taxon>
        <taxon>Xiphosura</taxon>
        <taxon>Limulidae</taxon>
        <taxon>Limulus</taxon>
    </lineage>
</organism>
<dbReference type="InterPro" id="IPR011004">
    <property type="entry name" value="Trimer_LpxA-like_sf"/>
</dbReference>
<dbReference type="SUPFAM" id="SSF51161">
    <property type="entry name" value="Trimeric LpxA-like enzymes"/>
    <property type="match status" value="1"/>
</dbReference>
<sequence>MAINLKMAAKHSQSNVKIASGAVICKDCELKGDITIGSRTIIHPTARIIAEAGPIVIGENNLIEEQVQIINRISTGSTDESTPVLTIGSNNVFEVGSYTASLKIGDNNILESKAKLGRHAELTSGCVIGAMCEITTKEVIPENTVIFGKKCERRIQAERPTPQTLQLDFLTKVLPNYHHLRKPTKVESRQS</sequence>
<dbReference type="InterPro" id="IPR027777">
    <property type="entry name" value="DCTN6"/>
</dbReference>
<evidence type="ECO:0000313" key="8">
    <source>
        <dbReference type="RefSeq" id="XP_013771969.2"/>
    </source>
</evidence>
<evidence type="ECO:0000256" key="6">
    <source>
        <dbReference type="ARBA" id="ARBA00034687"/>
    </source>
</evidence>
<proteinExistence type="inferred from homology"/>
<keyword evidence="4" id="KW-0963">Cytoplasm</keyword>
<name>A0ABM1AZZ1_LIMPO</name>
<evidence type="ECO:0000256" key="5">
    <source>
        <dbReference type="ARBA" id="ARBA00023212"/>
    </source>
</evidence>
<evidence type="ECO:0000313" key="7">
    <source>
        <dbReference type="Proteomes" id="UP000694941"/>
    </source>
</evidence>
<comment type="subcellular location">
    <subcellularLocation>
        <location evidence="1">Cytoplasm</location>
        <location evidence="1">Cytoskeleton</location>
    </subcellularLocation>
</comment>
<comment type="function">
    <text evidence="6">Part of the dynactin complex that activates the molecular motor dynein for ultra-processive transport along microtubules.</text>
</comment>
<keyword evidence="5" id="KW-0206">Cytoskeleton</keyword>
<comment type="similarity">
    <text evidence="2">Belongs to the dynactin subunits 5/6 family. Dynactin subunit 6 subfamily.</text>
</comment>
<evidence type="ECO:0000256" key="4">
    <source>
        <dbReference type="ARBA" id="ARBA00022490"/>
    </source>
</evidence>
<dbReference type="CDD" id="cd04646">
    <property type="entry name" value="LbH_Dynactin_6"/>
    <property type="match status" value="1"/>
</dbReference>
<dbReference type="PANTHER" id="PTHR13072">
    <property type="entry name" value="DYNACTIN 6"/>
    <property type="match status" value="1"/>
</dbReference>
<dbReference type="Gene3D" id="2.160.10.10">
    <property type="entry name" value="Hexapeptide repeat proteins"/>
    <property type="match status" value="1"/>
</dbReference>
<keyword evidence="7" id="KW-1185">Reference proteome</keyword>
<dbReference type="PANTHER" id="PTHR13072:SF0">
    <property type="entry name" value="DYNACTIN SUBUNIT 6"/>
    <property type="match status" value="1"/>
</dbReference>
<accession>A0ABM1AZZ1</accession>
<gene>
    <name evidence="8" type="primary">LOC106457126</name>
</gene>
<dbReference type="GeneID" id="106457126"/>
<reference evidence="8" key="1">
    <citation type="submission" date="2025-08" db="UniProtKB">
        <authorList>
            <consortium name="RefSeq"/>
        </authorList>
    </citation>
    <scope>IDENTIFICATION</scope>
    <source>
        <tissue evidence="8">Muscle</tissue>
    </source>
</reference>
<protein>
    <recommendedName>
        <fullName evidence="3">Dynactin subunit 6</fullName>
    </recommendedName>
</protein>
<dbReference type="Proteomes" id="UP000694941">
    <property type="component" value="Unplaced"/>
</dbReference>
<evidence type="ECO:0000256" key="1">
    <source>
        <dbReference type="ARBA" id="ARBA00004245"/>
    </source>
</evidence>